<proteinExistence type="predicted"/>
<sequence length="283" mass="32848">MVNCCSVAQANVNKGQKFQKLSLQPHGNIYILKFAKNRPTIKPTSTVIIVSLFFPFFFPCYLGASSCPNTLAPTCSPETTSSFHEERRHDKKGNSLKSQAKQKELGNKGEPNQKKEKVKTKTNKVLYEKKLYFFFFLNEKIELFYKFKLTVLFEMDILGRLWMVVGGGGEKIEQAQQRKKMFEDDWKRRLEERQKRQSNKLGNKKQKKGETDTKKIQSFLKKVKGLCEPRNAKYVQTMTKEQGTKDCVILFISTLCQMYTKFEKKLEVEIAKIFNCKLLSLSD</sequence>
<reference evidence="3 4" key="1">
    <citation type="journal article" date="2013" name="Curr. Biol.">
        <title>The Genome of the Foraminiferan Reticulomyxa filosa.</title>
        <authorList>
            <person name="Glockner G."/>
            <person name="Hulsmann N."/>
            <person name="Schleicher M."/>
            <person name="Noegel A.A."/>
            <person name="Eichinger L."/>
            <person name="Gallinger C."/>
            <person name="Pawlowski J."/>
            <person name="Sierra R."/>
            <person name="Euteneuer U."/>
            <person name="Pillet L."/>
            <person name="Moustafa A."/>
            <person name="Platzer M."/>
            <person name="Groth M."/>
            <person name="Szafranski K."/>
            <person name="Schliwa M."/>
        </authorList>
    </citation>
    <scope>NUCLEOTIDE SEQUENCE [LARGE SCALE GENOMIC DNA]</scope>
</reference>
<comment type="caution">
    <text evidence="3">The sequence shown here is derived from an EMBL/GenBank/DDBJ whole genome shotgun (WGS) entry which is preliminary data.</text>
</comment>
<evidence type="ECO:0000256" key="2">
    <source>
        <dbReference type="SAM" id="Phobius"/>
    </source>
</evidence>
<dbReference type="EMBL" id="ASPP01010526">
    <property type="protein sequence ID" value="ETO22716.1"/>
    <property type="molecule type" value="Genomic_DNA"/>
</dbReference>
<feature type="non-terminal residue" evidence="3">
    <location>
        <position position="283"/>
    </location>
</feature>
<feature type="region of interest" description="Disordered" evidence="1">
    <location>
        <begin position="74"/>
        <end position="119"/>
    </location>
</feature>
<evidence type="ECO:0000313" key="4">
    <source>
        <dbReference type="Proteomes" id="UP000023152"/>
    </source>
</evidence>
<keyword evidence="2" id="KW-0812">Transmembrane</keyword>
<keyword evidence="2" id="KW-0472">Membrane</keyword>
<organism evidence="3 4">
    <name type="scientific">Reticulomyxa filosa</name>
    <dbReference type="NCBI Taxonomy" id="46433"/>
    <lineage>
        <taxon>Eukaryota</taxon>
        <taxon>Sar</taxon>
        <taxon>Rhizaria</taxon>
        <taxon>Retaria</taxon>
        <taxon>Foraminifera</taxon>
        <taxon>Monothalamids</taxon>
        <taxon>Reticulomyxidae</taxon>
        <taxon>Reticulomyxa</taxon>
    </lineage>
</organism>
<accession>X6N9I4</accession>
<dbReference type="AlphaFoldDB" id="X6N9I4"/>
<feature type="region of interest" description="Disordered" evidence="1">
    <location>
        <begin position="193"/>
        <end position="212"/>
    </location>
</feature>
<feature type="compositionally biased region" description="Basic residues" evidence="1">
    <location>
        <begin position="196"/>
        <end position="207"/>
    </location>
</feature>
<keyword evidence="2" id="KW-1133">Transmembrane helix</keyword>
<protein>
    <submittedName>
        <fullName evidence="3">Uncharacterized protein</fullName>
    </submittedName>
</protein>
<keyword evidence="4" id="KW-1185">Reference proteome</keyword>
<feature type="transmembrane region" description="Helical" evidence="2">
    <location>
        <begin position="46"/>
        <end position="64"/>
    </location>
</feature>
<feature type="compositionally biased region" description="Basic and acidic residues" evidence="1">
    <location>
        <begin position="101"/>
        <end position="115"/>
    </location>
</feature>
<dbReference type="Proteomes" id="UP000023152">
    <property type="component" value="Unassembled WGS sequence"/>
</dbReference>
<gene>
    <name evidence="3" type="ORF">RFI_14477</name>
</gene>
<evidence type="ECO:0000256" key="1">
    <source>
        <dbReference type="SAM" id="MobiDB-lite"/>
    </source>
</evidence>
<evidence type="ECO:0000313" key="3">
    <source>
        <dbReference type="EMBL" id="ETO22716.1"/>
    </source>
</evidence>
<name>X6N9I4_RETFI</name>